<accession>A0A2M7LWV6</accession>
<feature type="domain" description="Glycosyltransferase 2-like" evidence="1">
    <location>
        <begin position="4"/>
        <end position="135"/>
    </location>
</feature>
<protein>
    <recommendedName>
        <fullName evidence="1">Glycosyltransferase 2-like domain-containing protein</fullName>
    </recommendedName>
</protein>
<dbReference type="PANTHER" id="PTHR10859:SF91">
    <property type="entry name" value="DOLICHYL-PHOSPHATE BETA-GLUCOSYLTRANSFERASE"/>
    <property type="match status" value="1"/>
</dbReference>
<proteinExistence type="predicted"/>
<dbReference type="GO" id="GO:0006487">
    <property type="term" value="P:protein N-linked glycosylation"/>
    <property type="evidence" value="ECO:0007669"/>
    <property type="project" value="TreeGrafter"/>
</dbReference>
<dbReference type="AlphaFoldDB" id="A0A2M7LWV6"/>
<evidence type="ECO:0000313" key="2">
    <source>
        <dbReference type="EMBL" id="PIX72552.1"/>
    </source>
</evidence>
<evidence type="ECO:0000313" key="3">
    <source>
        <dbReference type="Proteomes" id="UP000229708"/>
    </source>
</evidence>
<gene>
    <name evidence="2" type="ORF">COZ39_02775</name>
</gene>
<sequence>MKISLIIPCYNEEANIKKGVLDKIGNFTKNDNRFSEVVIVDDGSDDNSQTIIKNKYLKIFPKFRLVQSSHQGKAFAILTGIKHAKGDWVMFSDIDLATPIEEANRLIQEINNHYQVIIGSRSSYRQGAPILRKIMAKGFIVIRNLIIGLRGIKDTQCGFKLFEKKASTTVINNLKVFHNNRKAKGSSVSAGFDLEFLFLAQKFGYKIKEAPVIWRHVETKNVNFIKDTIETLKDILKIKYFDLKGKYETKR</sequence>
<name>A0A2M7LWV6_9BACT</name>
<comment type="caution">
    <text evidence="2">The sequence shown here is derived from an EMBL/GenBank/DDBJ whole genome shotgun (WGS) entry which is preliminary data.</text>
</comment>
<dbReference type="SUPFAM" id="SSF53448">
    <property type="entry name" value="Nucleotide-diphospho-sugar transferases"/>
    <property type="match status" value="1"/>
</dbReference>
<dbReference type="InterPro" id="IPR029044">
    <property type="entry name" value="Nucleotide-diphossugar_trans"/>
</dbReference>
<dbReference type="Proteomes" id="UP000229708">
    <property type="component" value="Unassembled WGS sequence"/>
</dbReference>
<dbReference type="Gene3D" id="3.90.550.10">
    <property type="entry name" value="Spore Coat Polysaccharide Biosynthesis Protein SpsA, Chain A"/>
    <property type="match status" value="1"/>
</dbReference>
<evidence type="ECO:0000259" key="1">
    <source>
        <dbReference type="Pfam" id="PF00535"/>
    </source>
</evidence>
<organism evidence="2 3">
    <name type="scientific">Candidatus Roizmanbacteria bacterium CG_4_10_14_3_um_filter_33_21</name>
    <dbReference type="NCBI Taxonomy" id="1974830"/>
    <lineage>
        <taxon>Bacteria</taxon>
        <taxon>Candidatus Roizmaniibacteriota</taxon>
    </lineage>
</organism>
<dbReference type="PANTHER" id="PTHR10859">
    <property type="entry name" value="GLYCOSYL TRANSFERASE"/>
    <property type="match status" value="1"/>
</dbReference>
<reference evidence="3" key="1">
    <citation type="submission" date="2017-09" db="EMBL/GenBank/DDBJ databases">
        <title>Depth-based differentiation of microbial function through sediment-hosted aquifers and enrichment of novel symbionts in the deep terrestrial subsurface.</title>
        <authorList>
            <person name="Probst A.J."/>
            <person name="Ladd B."/>
            <person name="Jarett J.K."/>
            <person name="Geller-Mcgrath D.E."/>
            <person name="Sieber C.M.K."/>
            <person name="Emerson J.B."/>
            <person name="Anantharaman K."/>
            <person name="Thomas B.C."/>
            <person name="Malmstrom R."/>
            <person name="Stieglmeier M."/>
            <person name="Klingl A."/>
            <person name="Woyke T."/>
            <person name="Ryan C.M."/>
            <person name="Banfield J.F."/>
        </authorList>
    </citation>
    <scope>NUCLEOTIDE SEQUENCE [LARGE SCALE GENOMIC DNA]</scope>
</reference>
<dbReference type="InterPro" id="IPR001173">
    <property type="entry name" value="Glyco_trans_2-like"/>
</dbReference>
<dbReference type="Pfam" id="PF00535">
    <property type="entry name" value="Glycos_transf_2"/>
    <property type="match status" value="1"/>
</dbReference>
<dbReference type="EMBL" id="PFJI01000128">
    <property type="protein sequence ID" value="PIX72552.1"/>
    <property type="molecule type" value="Genomic_DNA"/>
</dbReference>